<proteinExistence type="predicted"/>
<dbReference type="GO" id="GO:0000166">
    <property type="term" value="F:nucleotide binding"/>
    <property type="evidence" value="ECO:0007669"/>
    <property type="project" value="InterPro"/>
</dbReference>
<dbReference type="InterPro" id="IPR036291">
    <property type="entry name" value="NAD(P)-bd_dom_sf"/>
</dbReference>
<dbReference type="EMBL" id="MFKF01000372">
    <property type="protein sequence ID" value="OGG45511.1"/>
    <property type="molecule type" value="Genomic_DNA"/>
</dbReference>
<organism evidence="4 5">
    <name type="scientific">Handelsmanbacteria sp. (strain RIFCSPLOWO2_12_FULL_64_10)</name>
    <dbReference type="NCBI Taxonomy" id="1817868"/>
    <lineage>
        <taxon>Bacteria</taxon>
        <taxon>Candidatus Handelsmaniibacteriota</taxon>
    </lineage>
</organism>
<keyword evidence="1" id="KW-0560">Oxidoreductase</keyword>
<comment type="caution">
    <text evidence="4">The sequence shown here is derived from an EMBL/GenBank/DDBJ whole genome shotgun (WGS) entry which is preliminary data.</text>
</comment>
<protein>
    <submittedName>
        <fullName evidence="4">Uncharacterized protein</fullName>
    </submittedName>
</protein>
<dbReference type="Pfam" id="PF01408">
    <property type="entry name" value="GFO_IDH_MocA"/>
    <property type="match status" value="1"/>
</dbReference>
<dbReference type="InterPro" id="IPR055170">
    <property type="entry name" value="GFO_IDH_MocA-like_dom"/>
</dbReference>
<dbReference type="AlphaFoldDB" id="A0A1F6C8Z5"/>
<sequence>MGLKVGIVGVGAFSQSFIPLFRAHPLVDEVTLCDLDAEKLRQNAERHGIPRTRPSLDDLCGADVDAVVLITQNWLHAPQAVQALRAGKHVYSAVPTGISVEEIADLVKAVEETGRVYMLGETSTYYPAVLYCRAQYAKGAFGRVVYGEAEYYHDWDHGLYEVAKWRGGERWIETAGIPPMYYPTHSTSQMVSITGARMTHVSCQGVVDRGEDGIYRPDANRWGNVFSNETALFRMSDGSVCRINEFRRVGHPGAVRMSLFGTEGSFEQNEAGAVWVTKDRQGRVRLDELLECRGMPARRAGERAEGMDLVTAEDGTHRGVSPLHPVGRLPGEFVGLPNGHNGSHQFLVDDFVRACAEGKTPPNHVWDAARYALPGILAHESARRGGLLMKVPDFGDGPGKKA</sequence>
<evidence type="ECO:0000256" key="1">
    <source>
        <dbReference type="ARBA" id="ARBA00023002"/>
    </source>
</evidence>
<evidence type="ECO:0000259" key="2">
    <source>
        <dbReference type="Pfam" id="PF01408"/>
    </source>
</evidence>
<reference evidence="4 5" key="1">
    <citation type="journal article" date="2016" name="Nat. Commun.">
        <title>Thousands of microbial genomes shed light on interconnected biogeochemical processes in an aquifer system.</title>
        <authorList>
            <person name="Anantharaman K."/>
            <person name="Brown C.T."/>
            <person name="Hug L.A."/>
            <person name="Sharon I."/>
            <person name="Castelle C.J."/>
            <person name="Probst A.J."/>
            <person name="Thomas B.C."/>
            <person name="Singh A."/>
            <person name="Wilkins M.J."/>
            <person name="Karaoz U."/>
            <person name="Brodie E.L."/>
            <person name="Williams K.H."/>
            <person name="Hubbard S.S."/>
            <person name="Banfield J.F."/>
        </authorList>
    </citation>
    <scope>NUCLEOTIDE SEQUENCE [LARGE SCALE GENOMIC DNA]</scope>
    <source>
        <strain evidence="5">RIFCSPLOWO2_12_FULL_64_10</strain>
    </source>
</reference>
<dbReference type="PANTHER" id="PTHR43818:SF11">
    <property type="entry name" value="BCDNA.GH03377"/>
    <property type="match status" value="1"/>
</dbReference>
<dbReference type="InterPro" id="IPR050463">
    <property type="entry name" value="Gfo/Idh/MocA_oxidrdct_glycsds"/>
</dbReference>
<accession>A0A1F6C8Z5</accession>
<evidence type="ECO:0000259" key="3">
    <source>
        <dbReference type="Pfam" id="PF22725"/>
    </source>
</evidence>
<feature type="domain" description="Gfo/Idh/MocA-like oxidoreductase N-terminal" evidence="2">
    <location>
        <begin position="3"/>
        <end position="120"/>
    </location>
</feature>
<dbReference type="GO" id="GO:0016491">
    <property type="term" value="F:oxidoreductase activity"/>
    <property type="evidence" value="ECO:0007669"/>
    <property type="project" value="UniProtKB-KW"/>
</dbReference>
<feature type="domain" description="GFO/IDH/MocA-like oxidoreductase" evidence="3">
    <location>
        <begin position="131"/>
        <end position="267"/>
    </location>
</feature>
<dbReference type="Gene3D" id="3.40.50.720">
    <property type="entry name" value="NAD(P)-binding Rossmann-like Domain"/>
    <property type="match status" value="1"/>
</dbReference>
<gene>
    <name evidence="4" type="ORF">A3F84_22730</name>
</gene>
<dbReference type="SUPFAM" id="SSF55347">
    <property type="entry name" value="Glyceraldehyde-3-phosphate dehydrogenase-like, C-terminal domain"/>
    <property type="match status" value="1"/>
</dbReference>
<dbReference type="PANTHER" id="PTHR43818">
    <property type="entry name" value="BCDNA.GH03377"/>
    <property type="match status" value="1"/>
</dbReference>
<dbReference type="SUPFAM" id="SSF51735">
    <property type="entry name" value="NAD(P)-binding Rossmann-fold domains"/>
    <property type="match status" value="1"/>
</dbReference>
<evidence type="ECO:0000313" key="5">
    <source>
        <dbReference type="Proteomes" id="UP000178606"/>
    </source>
</evidence>
<evidence type="ECO:0000313" key="4">
    <source>
        <dbReference type="EMBL" id="OGG45511.1"/>
    </source>
</evidence>
<name>A0A1F6C8Z5_HANXR</name>
<dbReference type="Proteomes" id="UP000178606">
    <property type="component" value="Unassembled WGS sequence"/>
</dbReference>
<dbReference type="Gene3D" id="3.30.360.10">
    <property type="entry name" value="Dihydrodipicolinate Reductase, domain 2"/>
    <property type="match status" value="1"/>
</dbReference>
<dbReference type="Pfam" id="PF22725">
    <property type="entry name" value="GFO_IDH_MocA_C3"/>
    <property type="match status" value="1"/>
</dbReference>
<dbReference type="InterPro" id="IPR000683">
    <property type="entry name" value="Gfo/Idh/MocA-like_OxRdtase_N"/>
</dbReference>